<proteinExistence type="predicted"/>
<evidence type="ECO:0000259" key="5">
    <source>
        <dbReference type="PROSITE" id="PS51485"/>
    </source>
</evidence>
<dbReference type="InterPro" id="IPR003245">
    <property type="entry name" value="Phytocyanin_dom"/>
</dbReference>
<dbReference type="GO" id="GO:0009055">
    <property type="term" value="F:electron transfer activity"/>
    <property type="evidence" value="ECO:0007669"/>
    <property type="project" value="InterPro"/>
</dbReference>
<dbReference type="InterPro" id="IPR039391">
    <property type="entry name" value="Phytocyanin-like"/>
</dbReference>
<dbReference type="PANTHER" id="PTHR33021">
    <property type="entry name" value="BLUE COPPER PROTEIN"/>
    <property type="match status" value="1"/>
</dbReference>
<keyword evidence="7" id="KW-1185">Reference proteome</keyword>
<dbReference type="CDD" id="cd04216">
    <property type="entry name" value="Phytocyanin"/>
    <property type="match status" value="1"/>
</dbReference>
<keyword evidence="1" id="KW-0479">Metal-binding</keyword>
<dbReference type="AlphaFoldDB" id="A0AAD8KHH3"/>
<feature type="chain" id="PRO_5041994393" description="Phytocyanin domain-containing protein" evidence="4">
    <location>
        <begin position="26"/>
        <end position="197"/>
    </location>
</feature>
<evidence type="ECO:0000256" key="3">
    <source>
        <dbReference type="SAM" id="MobiDB-lite"/>
    </source>
</evidence>
<organism evidence="6 7">
    <name type="scientific">Tagetes erecta</name>
    <name type="common">African marigold</name>
    <dbReference type="NCBI Taxonomy" id="13708"/>
    <lineage>
        <taxon>Eukaryota</taxon>
        <taxon>Viridiplantae</taxon>
        <taxon>Streptophyta</taxon>
        <taxon>Embryophyta</taxon>
        <taxon>Tracheophyta</taxon>
        <taxon>Spermatophyta</taxon>
        <taxon>Magnoliopsida</taxon>
        <taxon>eudicotyledons</taxon>
        <taxon>Gunneridae</taxon>
        <taxon>Pentapetalae</taxon>
        <taxon>asterids</taxon>
        <taxon>campanulids</taxon>
        <taxon>Asterales</taxon>
        <taxon>Asteraceae</taxon>
        <taxon>Asteroideae</taxon>
        <taxon>Heliantheae alliance</taxon>
        <taxon>Tageteae</taxon>
        <taxon>Tagetes</taxon>
    </lineage>
</organism>
<dbReference type="GO" id="GO:0046872">
    <property type="term" value="F:metal ion binding"/>
    <property type="evidence" value="ECO:0007669"/>
    <property type="project" value="UniProtKB-KW"/>
</dbReference>
<dbReference type="GO" id="GO:0005886">
    <property type="term" value="C:plasma membrane"/>
    <property type="evidence" value="ECO:0007669"/>
    <property type="project" value="TreeGrafter"/>
</dbReference>
<evidence type="ECO:0000256" key="2">
    <source>
        <dbReference type="ARBA" id="ARBA00023180"/>
    </source>
</evidence>
<name>A0AAD8KHH3_TARER</name>
<evidence type="ECO:0000313" key="7">
    <source>
        <dbReference type="Proteomes" id="UP001229421"/>
    </source>
</evidence>
<accession>A0AAD8KHH3</accession>
<feature type="compositionally biased region" description="Low complexity" evidence="3">
    <location>
        <begin position="125"/>
        <end position="150"/>
    </location>
</feature>
<dbReference type="FunFam" id="2.60.40.420:FF:000003">
    <property type="entry name" value="Blue copper"/>
    <property type="match status" value="1"/>
</dbReference>
<dbReference type="Gene3D" id="2.60.40.420">
    <property type="entry name" value="Cupredoxins - blue copper proteins"/>
    <property type="match status" value="1"/>
</dbReference>
<dbReference type="Pfam" id="PF02298">
    <property type="entry name" value="Cu_bind_like"/>
    <property type="match status" value="1"/>
</dbReference>
<evidence type="ECO:0000256" key="1">
    <source>
        <dbReference type="ARBA" id="ARBA00022723"/>
    </source>
</evidence>
<reference evidence="6" key="1">
    <citation type="journal article" date="2023" name="bioRxiv">
        <title>Improved chromosome-level genome assembly for marigold (Tagetes erecta).</title>
        <authorList>
            <person name="Jiang F."/>
            <person name="Yuan L."/>
            <person name="Wang S."/>
            <person name="Wang H."/>
            <person name="Xu D."/>
            <person name="Wang A."/>
            <person name="Fan W."/>
        </authorList>
    </citation>
    <scope>NUCLEOTIDE SEQUENCE</scope>
    <source>
        <strain evidence="6">WSJ</strain>
        <tissue evidence="6">Leaf</tissue>
    </source>
</reference>
<dbReference type="EMBL" id="JAUHHV010000005">
    <property type="protein sequence ID" value="KAK1422908.1"/>
    <property type="molecule type" value="Genomic_DNA"/>
</dbReference>
<dbReference type="PROSITE" id="PS51485">
    <property type="entry name" value="PHYTOCYANIN"/>
    <property type="match status" value="1"/>
</dbReference>
<feature type="region of interest" description="Disordered" evidence="3">
    <location>
        <begin position="125"/>
        <end position="178"/>
    </location>
</feature>
<sequence>MARAMVTTILLSIVATTMLFDLTLAADHTVGAPSGGWDTSTDLSTWASSETFTVGDNLVFRYTSTHDVVEVTKDGYDSCSISNSISSNGVSPTTIKLTDAGSRYFICGTAGHCDQGMKVEIKTVAASSGPPTTTTPTSGPPTTTTPSSDSPAPPVSTKSPPSSGTPVSGDEPPKPSSATIVKMSVVSMVGVGFLMLV</sequence>
<dbReference type="PANTHER" id="PTHR33021:SF484">
    <property type="entry name" value="BLUE (TYPE 1) COPPER BINDING PROTEIN"/>
    <property type="match status" value="1"/>
</dbReference>
<evidence type="ECO:0000313" key="6">
    <source>
        <dbReference type="EMBL" id="KAK1422908.1"/>
    </source>
</evidence>
<comment type="caution">
    <text evidence="6">The sequence shown here is derived from an EMBL/GenBank/DDBJ whole genome shotgun (WGS) entry which is preliminary data.</text>
</comment>
<feature type="domain" description="Phytocyanin" evidence="5">
    <location>
        <begin position="26"/>
        <end position="125"/>
    </location>
</feature>
<dbReference type="SUPFAM" id="SSF49503">
    <property type="entry name" value="Cupredoxins"/>
    <property type="match status" value="1"/>
</dbReference>
<dbReference type="InterPro" id="IPR008972">
    <property type="entry name" value="Cupredoxin"/>
</dbReference>
<gene>
    <name evidence="6" type="ORF">QVD17_18197</name>
</gene>
<keyword evidence="4" id="KW-0732">Signal</keyword>
<feature type="signal peptide" evidence="4">
    <location>
        <begin position="1"/>
        <end position="25"/>
    </location>
</feature>
<dbReference type="Proteomes" id="UP001229421">
    <property type="component" value="Unassembled WGS sequence"/>
</dbReference>
<protein>
    <recommendedName>
        <fullName evidence="5">Phytocyanin domain-containing protein</fullName>
    </recommendedName>
</protein>
<keyword evidence="2" id="KW-0325">Glycoprotein</keyword>
<evidence type="ECO:0000256" key="4">
    <source>
        <dbReference type="SAM" id="SignalP"/>
    </source>
</evidence>